<evidence type="ECO:0000256" key="7">
    <source>
        <dbReference type="ARBA" id="ARBA00022723"/>
    </source>
</evidence>
<feature type="domain" description="RING-type" evidence="17">
    <location>
        <begin position="694"/>
        <end position="776"/>
    </location>
</feature>
<evidence type="ECO:0000256" key="9">
    <source>
        <dbReference type="ARBA" id="ARBA00022771"/>
    </source>
</evidence>
<dbReference type="Pfam" id="PF11145">
    <property type="entry name" value="DUF2921"/>
    <property type="match status" value="1"/>
</dbReference>
<accession>A0A165EN56</accession>
<feature type="compositionally biased region" description="Pro residues" evidence="15">
    <location>
        <begin position="466"/>
        <end position="478"/>
    </location>
</feature>
<evidence type="ECO:0000256" key="1">
    <source>
        <dbReference type="ARBA" id="ARBA00000900"/>
    </source>
</evidence>
<dbReference type="GO" id="GO:0061630">
    <property type="term" value="F:ubiquitin protein ligase activity"/>
    <property type="evidence" value="ECO:0007669"/>
    <property type="project" value="UniProtKB-EC"/>
</dbReference>
<keyword evidence="9 14" id="KW-0863">Zinc-finger</keyword>
<evidence type="ECO:0000313" key="18">
    <source>
        <dbReference type="EMBL" id="KZT07410.1"/>
    </source>
</evidence>
<evidence type="ECO:0000256" key="8">
    <source>
        <dbReference type="ARBA" id="ARBA00022729"/>
    </source>
</evidence>
<dbReference type="InterPro" id="IPR050731">
    <property type="entry name" value="HRD1_E3_ubiq-ligases"/>
</dbReference>
<dbReference type="SMART" id="SM00184">
    <property type="entry name" value="RING"/>
    <property type="match status" value="1"/>
</dbReference>
<evidence type="ECO:0000256" key="16">
    <source>
        <dbReference type="SAM" id="Phobius"/>
    </source>
</evidence>
<keyword evidence="8" id="KW-0732">Signal</keyword>
<dbReference type="FunCoup" id="A0A165EN56">
    <property type="interactions" value="33"/>
</dbReference>
<proteinExistence type="predicted"/>
<keyword evidence="11" id="KW-0862">Zinc</keyword>
<protein>
    <recommendedName>
        <fullName evidence="4">RING-type E3 ubiquitin transferase</fullName>
        <ecNumber evidence="4">2.3.2.27</ecNumber>
    </recommendedName>
</protein>
<dbReference type="InterPro" id="IPR013083">
    <property type="entry name" value="Znf_RING/FYVE/PHD"/>
</dbReference>
<evidence type="ECO:0000256" key="2">
    <source>
        <dbReference type="ARBA" id="ARBA00004127"/>
    </source>
</evidence>
<dbReference type="EC" id="2.3.2.27" evidence="4"/>
<dbReference type="PANTHER" id="PTHR22763:SF162">
    <property type="entry name" value="TRANSMEMBRANE E3 UBIQUITIN-PROTEIN LIGASE 1"/>
    <property type="match status" value="1"/>
</dbReference>
<dbReference type="GO" id="GO:0008270">
    <property type="term" value="F:zinc ion binding"/>
    <property type="evidence" value="ECO:0007669"/>
    <property type="project" value="UniProtKB-KW"/>
</dbReference>
<feature type="compositionally biased region" description="Basic and acidic residues" evidence="15">
    <location>
        <begin position="1"/>
        <end position="13"/>
    </location>
</feature>
<evidence type="ECO:0000256" key="11">
    <source>
        <dbReference type="ARBA" id="ARBA00022833"/>
    </source>
</evidence>
<evidence type="ECO:0000256" key="4">
    <source>
        <dbReference type="ARBA" id="ARBA00012483"/>
    </source>
</evidence>
<comment type="pathway">
    <text evidence="3">Protein modification; protein ubiquitination.</text>
</comment>
<feature type="transmembrane region" description="Helical" evidence="16">
    <location>
        <begin position="606"/>
        <end position="624"/>
    </location>
</feature>
<keyword evidence="13 16" id="KW-0472">Membrane</keyword>
<keyword evidence="10" id="KW-0833">Ubl conjugation pathway</keyword>
<dbReference type="Gene3D" id="3.30.40.10">
    <property type="entry name" value="Zinc/RING finger domain, C3HC4 (zinc finger)"/>
    <property type="match status" value="1"/>
</dbReference>
<sequence>MPVEEARETRDDANATAGDFPPRRNRSSVPSFLFVSFLLFMLTNNRGEEIDARFHYLKALSSLNNQVSNYSAWLNGTTTTFVLYEQDGATIPLVDAFVSLGTRPDPETASYYTNLTGFWHGEVHLHNLTSTEAGNITLPAWSKLADDFVSRTNLTALPELLGSWDWSTSEKLSISVGDKAVLSPATGSAVSDDISAIHGKIELTNPNSSEELRLDFDGVHFISNGSIYAFAEPSGKAIDIRMVPSLVPVSLLNETAHVVETELIARVARLKEKIEAGSIDQDNISNEENSMKTRCSFQLYAQLVHSEVPELRMKELEREIEKPTGISTIKPPELRLDGVLISQDCGIVYEIKDTIGLKSPQLYRKITTYAGLATIVYISLLVLLQREVVRASSTAVLSRLSRYVFLSQSLIDAISFVGHITLAILADGRPSLAVLAPAGLACMLFIQEAQFAVLIGQIQAPEDVTPSPPRPSPSPSPVPAATAVPPATPMSDSRAETPTPDVTATYPPPAAQPAAQAQTTAAVPSPTATVTAEQPSFLRFLWQHIRSDPSARLWMTISLFLIFVFRIVIILSLPLFFVGSLYSFIWMGQIYRSARRGRSSGLSAEYLIGATLCRLYFALYFLGCPNNILDVEPRKWIYAVAATMLFQILVIWLQDHVGPTFFLGNRMVATKMYDYHPPLPLPDPEAPEQTLGDCAICMDAIEIDPALRRRSKSSDGKERGDLLGLATGAHRSGGILGAVGASGSGRNYSLAPCHHLFHTACLERWLAIKNICPQCRRPLPPL</sequence>
<dbReference type="RefSeq" id="XP_040765150.1">
    <property type="nucleotide sequence ID" value="XM_040908711.1"/>
</dbReference>
<dbReference type="SUPFAM" id="SSF57850">
    <property type="entry name" value="RING/U-box"/>
    <property type="match status" value="1"/>
</dbReference>
<comment type="subcellular location">
    <subcellularLocation>
        <location evidence="2">Endomembrane system</location>
        <topology evidence="2">Multi-pass membrane protein</topology>
    </subcellularLocation>
</comment>
<dbReference type="GeneID" id="63825740"/>
<keyword evidence="12 16" id="KW-1133">Transmembrane helix</keyword>
<evidence type="ECO:0000259" key="17">
    <source>
        <dbReference type="PROSITE" id="PS50089"/>
    </source>
</evidence>
<feature type="transmembrane region" description="Helical" evidence="16">
    <location>
        <begin position="366"/>
        <end position="384"/>
    </location>
</feature>
<feature type="transmembrane region" description="Helical" evidence="16">
    <location>
        <begin position="405"/>
        <end position="426"/>
    </location>
</feature>
<evidence type="ECO:0000256" key="13">
    <source>
        <dbReference type="ARBA" id="ARBA00023136"/>
    </source>
</evidence>
<dbReference type="PANTHER" id="PTHR22763">
    <property type="entry name" value="RING ZINC FINGER PROTEIN"/>
    <property type="match status" value="1"/>
</dbReference>
<dbReference type="InterPro" id="IPR021319">
    <property type="entry name" value="DUF2921"/>
</dbReference>
<feature type="transmembrane region" description="Helical" evidence="16">
    <location>
        <begin position="636"/>
        <end position="653"/>
    </location>
</feature>
<feature type="transmembrane region" description="Helical" evidence="16">
    <location>
        <begin position="553"/>
        <end position="586"/>
    </location>
</feature>
<keyword evidence="19" id="KW-1185">Reference proteome</keyword>
<feature type="compositionally biased region" description="Low complexity" evidence="15">
    <location>
        <begin position="512"/>
        <end position="526"/>
    </location>
</feature>
<dbReference type="Proteomes" id="UP000076871">
    <property type="component" value="Unassembled WGS sequence"/>
</dbReference>
<keyword evidence="7" id="KW-0479">Metal-binding</keyword>
<evidence type="ECO:0000313" key="19">
    <source>
        <dbReference type="Proteomes" id="UP000076871"/>
    </source>
</evidence>
<feature type="region of interest" description="Disordered" evidence="15">
    <location>
        <begin position="462"/>
        <end position="526"/>
    </location>
</feature>
<evidence type="ECO:0000256" key="3">
    <source>
        <dbReference type="ARBA" id="ARBA00004906"/>
    </source>
</evidence>
<name>A0A165EN56_9APHY</name>
<dbReference type="InterPro" id="IPR001841">
    <property type="entry name" value="Znf_RING"/>
</dbReference>
<dbReference type="GO" id="GO:0043161">
    <property type="term" value="P:proteasome-mediated ubiquitin-dependent protein catabolic process"/>
    <property type="evidence" value="ECO:0007669"/>
    <property type="project" value="TreeGrafter"/>
</dbReference>
<evidence type="ECO:0000256" key="14">
    <source>
        <dbReference type="PROSITE-ProRule" id="PRU00175"/>
    </source>
</evidence>
<evidence type="ECO:0000256" key="10">
    <source>
        <dbReference type="ARBA" id="ARBA00022786"/>
    </source>
</evidence>
<keyword evidence="6 16" id="KW-0812">Transmembrane</keyword>
<feature type="region of interest" description="Disordered" evidence="15">
    <location>
        <begin position="1"/>
        <end position="22"/>
    </location>
</feature>
<organism evidence="18 19">
    <name type="scientific">Laetiporus sulphureus 93-53</name>
    <dbReference type="NCBI Taxonomy" id="1314785"/>
    <lineage>
        <taxon>Eukaryota</taxon>
        <taxon>Fungi</taxon>
        <taxon>Dikarya</taxon>
        <taxon>Basidiomycota</taxon>
        <taxon>Agaricomycotina</taxon>
        <taxon>Agaricomycetes</taxon>
        <taxon>Polyporales</taxon>
        <taxon>Laetiporus</taxon>
    </lineage>
</organism>
<gene>
    <name evidence="18" type="ORF">LAESUDRAFT_724878</name>
</gene>
<dbReference type="EMBL" id="KV427619">
    <property type="protein sequence ID" value="KZT07410.1"/>
    <property type="molecule type" value="Genomic_DNA"/>
</dbReference>
<evidence type="ECO:0000256" key="6">
    <source>
        <dbReference type="ARBA" id="ARBA00022692"/>
    </source>
</evidence>
<evidence type="ECO:0000256" key="5">
    <source>
        <dbReference type="ARBA" id="ARBA00022679"/>
    </source>
</evidence>
<dbReference type="PROSITE" id="PS50089">
    <property type="entry name" value="ZF_RING_2"/>
    <property type="match status" value="1"/>
</dbReference>
<reference evidence="18 19" key="1">
    <citation type="journal article" date="2016" name="Mol. Biol. Evol.">
        <title>Comparative Genomics of Early-Diverging Mushroom-Forming Fungi Provides Insights into the Origins of Lignocellulose Decay Capabilities.</title>
        <authorList>
            <person name="Nagy L.G."/>
            <person name="Riley R."/>
            <person name="Tritt A."/>
            <person name="Adam C."/>
            <person name="Daum C."/>
            <person name="Floudas D."/>
            <person name="Sun H."/>
            <person name="Yadav J.S."/>
            <person name="Pangilinan J."/>
            <person name="Larsson K.H."/>
            <person name="Matsuura K."/>
            <person name="Barry K."/>
            <person name="Labutti K."/>
            <person name="Kuo R."/>
            <person name="Ohm R.A."/>
            <person name="Bhattacharya S.S."/>
            <person name="Shirouzu T."/>
            <person name="Yoshinaga Y."/>
            <person name="Martin F.M."/>
            <person name="Grigoriev I.V."/>
            <person name="Hibbett D.S."/>
        </authorList>
    </citation>
    <scope>NUCLEOTIDE SEQUENCE [LARGE SCALE GENOMIC DNA]</scope>
    <source>
        <strain evidence="18 19">93-53</strain>
    </source>
</reference>
<evidence type="ECO:0000256" key="15">
    <source>
        <dbReference type="SAM" id="MobiDB-lite"/>
    </source>
</evidence>
<dbReference type="GO" id="GO:0012505">
    <property type="term" value="C:endomembrane system"/>
    <property type="evidence" value="ECO:0007669"/>
    <property type="project" value="UniProtKB-SubCell"/>
</dbReference>
<dbReference type="STRING" id="1314785.A0A165EN56"/>
<dbReference type="OrthoDB" id="9984778at2759"/>
<dbReference type="InParanoid" id="A0A165EN56"/>
<keyword evidence="5" id="KW-0808">Transferase</keyword>
<comment type="catalytic activity">
    <reaction evidence="1">
        <text>S-ubiquitinyl-[E2 ubiquitin-conjugating enzyme]-L-cysteine + [acceptor protein]-L-lysine = [E2 ubiquitin-conjugating enzyme]-L-cysteine + N(6)-ubiquitinyl-[acceptor protein]-L-lysine.</text>
        <dbReference type="EC" id="2.3.2.27"/>
    </reaction>
</comment>
<dbReference type="Pfam" id="PF13639">
    <property type="entry name" value="zf-RING_2"/>
    <property type="match status" value="1"/>
</dbReference>
<dbReference type="AlphaFoldDB" id="A0A165EN56"/>
<evidence type="ECO:0000256" key="12">
    <source>
        <dbReference type="ARBA" id="ARBA00022989"/>
    </source>
</evidence>